<dbReference type="Proteomes" id="UP001221924">
    <property type="component" value="Unassembled WGS sequence"/>
</dbReference>
<protein>
    <recommendedName>
        <fullName evidence="3">50S ribosomal protein L29</fullName>
    </recommendedName>
</protein>
<evidence type="ECO:0000313" key="2">
    <source>
        <dbReference type="Proteomes" id="UP001221924"/>
    </source>
</evidence>
<accession>A0AAW6M1R7</accession>
<name>A0AAW6M1R7_9BACE</name>
<dbReference type="AlphaFoldDB" id="A0AAW6M1R7"/>
<proteinExistence type="predicted"/>
<evidence type="ECO:0008006" key="3">
    <source>
        <dbReference type="Google" id="ProtNLM"/>
    </source>
</evidence>
<organism evidence="1 2">
    <name type="scientific">Bacteroides cellulosilyticus</name>
    <dbReference type="NCBI Taxonomy" id="246787"/>
    <lineage>
        <taxon>Bacteria</taxon>
        <taxon>Pseudomonadati</taxon>
        <taxon>Bacteroidota</taxon>
        <taxon>Bacteroidia</taxon>
        <taxon>Bacteroidales</taxon>
        <taxon>Bacteroidaceae</taxon>
        <taxon>Bacteroides</taxon>
    </lineage>
</organism>
<evidence type="ECO:0000313" key="1">
    <source>
        <dbReference type="EMBL" id="MDE8693892.1"/>
    </source>
</evidence>
<gene>
    <name evidence="1" type="ORF">PZH42_07225</name>
</gene>
<dbReference type="EMBL" id="JARFID010000005">
    <property type="protein sequence ID" value="MDE8693892.1"/>
    <property type="molecule type" value="Genomic_DNA"/>
</dbReference>
<dbReference type="RefSeq" id="WP_129615251.1">
    <property type="nucleotide sequence ID" value="NZ_CAXKYC010000002.1"/>
</dbReference>
<reference evidence="1" key="1">
    <citation type="submission" date="2023-03" db="EMBL/GenBank/DDBJ databases">
        <title>DFI Biobank Strains.</title>
        <authorList>
            <person name="Mostad J."/>
            <person name="Paddock L."/>
            <person name="Medina S."/>
            <person name="Waligurski E."/>
            <person name="Barat B."/>
            <person name="Smith R."/>
            <person name="Burgo V."/>
            <person name="Metcalfe C."/>
            <person name="Woodson C."/>
            <person name="Sundararajan A."/>
            <person name="Ramaswamy R."/>
            <person name="Lin H."/>
            <person name="Pamer E.G."/>
        </authorList>
    </citation>
    <scope>NUCLEOTIDE SEQUENCE</scope>
    <source>
        <strain evidence="1">DFI.9.5</strain>
    </source>
</reference>
<sequence length="65" mass="7923">MKLNEYRLNSLEEPSDELLRQLMEQVAISFRESSHRVENEKRRRLREVAEEIKKRRKSQQPVSKL</sequence>
<comment type="caution">
    <text evidence="1">The sequence shown here is derived from an EMBL/GenBank/DDBJ whole genome shotgun (WGS) entry which is preliminary data.</text>
</comment>